<keyword evidence="4" id="KW-1185">Reference proteome</keyword>
<dbReference type="AlphaFoldDB" id="A0A8S1E8X8"/>
<dbReference type="Pfam" id="PF04499">
    <property type="entry name" value="SAPS"/>
    <property type="match status" value="1"/>
</dbReference>
<comment type="caution">
    <text evidence="3">The sequence shown here is derived from an EMBL/GenBank/DDBJ whole genome shotgun (WGS) entry which is preliminary data.</text>
</comment>
<sequence>MGPETEPERHCNASQLLLDVIRISRDNFGTCPVESGGPDPILERLESPETASTVLDLMLSGGDQRSESAIVGGVAVLLTLLETSRIPSEDSPEKNERFCQSNICKAIVPRLKDLQDVLLNPPKKAAITTTAEHLDPPFGNTRLQICRLITALAATREAQVLSTLAELGTFGVLLVRIQQ</sequence>
<comment type="similarity">
    <text evidence="1">Belongs to the SAPS family.</text>
</comment>
<reference evidence="3 4" key="1">
    <citation type="submission" date="2020-04" db="EMBL/GenBank/DDBJ databases">
        <authorList>
            <person name="Alioto T."/>
            <person name="Alioto T."/>
            <person name="Gomez Garrido J."/>
        </authorList>
    </citation>
    <scope>NUCLEOTIDE SEQUENCE [LARGE SCALE GENOMIC DNA]</scope>
</reference>
<keyword evidence="2" id="KW-0131">Cell cycle</keyword>
<gene>
    <name evidence="3" type="ORF">CLODIP_2_CD05427</name>
</gene>
<dbReference type="EMBL" id="CADEPI010001379">
    <property type="protein sequence ID" value="CAB3389172.1"/>
    <property type="molecule type" value="Genomic_DNA"/>
</dbReference>
<evidence type="ECO:0000256" key="2">
    <source>
        <dbReference type="ARBA" id="ARBA00023306"/>
    </source>
</evidence>
<dbReference type="GO" id="GO:0019903">
    <property type="term" value="F:protein phosphatase binding"/>
    <property type="evidence" value="ECO:0007669"/>
    <property type="project" value="InterPro"/>
</dbReference>
<dbReference type="Proteomes" id="UP000494165">
    <property type="component" value="Unassembled WGS sequence"/>
</dbReference>
<dbReference type="GO" id="GO:0019888">
    <property type="term" value="F:protein phosphatase regulator activity"/>
    <property type="evidence" value="ECO:0007669"/>
    <property type="project" value="TreeGrafter"/>
</dbReference>
<dbReference type="InterPro" id="IPR007587">
    <property type="entry name" value="SAPS"/>
</dbReference>
<organism evidence="3 4">
    <name type="scientific">Cloeon dipterum</name>
    <dbReference type="NCBI Taxonomy" id="197152"/>
    <lineage>
        <taxon>Eukaryota</taxon>
        <taxon>Metazoa</taxon>
        <taxon>Ecdysozoa</taxon>
        <taxon>Arthropoda</taxon>
        <taxon>Hexapoda</taxon>
        <taxon>Insecta</taxon>
        <taxon>Pterygota</taxon>
        <taxon>Palaeoptera</taxon>
        <taxon>Ephemeroptera</taxon>
        <taxon>Pisciforma</taxon>
        <taxon>Baetidae</taxon>
        <taxon>Cloeon</taxon>
    </lineage>
</organism>
<name>A0A8S1E8X8_9INSE</name>
<dbReference type="GO" id="GO:0005634">
    <property type="term" value="C:nucleus"/>
    <property type="evidence" value="ECO:0007669"/>
    <property type="project" value="TreeGrafter"/>
</dbReference>
<dbReference type="GO" id="GO:0005829">
    <property type="term" value="C:cytosol"/>
    <property type="evidence" value="ECO:0007669"/>
    <property type="project" value="TreeGrafter"/>
</dbReference>
<evidence type="ECO:0000256" key="1">
    <source>
        <dbReference type="ARBA" id="ARBA00006180"/>
    </source>
</evidence>
<protein>
    <submittedName>
        <fullName evidence="3">Uncharacterized protein</fullName>
    </submittedName>
</protein>
<evidence type="ECO:0000313" key="4">
    <source>
        <dbReference type="Proteomes" id="UP000494165"/>
    </source>
</evidence>
<evidence type="ECO:0000313" key="3">
    <source>
        <dbReference type="EMBL" id="CAB3389172.1"/>
    </source>
</evidence>
<accession>A0A8S1E8X8</accession>
<dbReference type="PANTHER" id="PTHR12634">
    <property type="entry name" value="SIT4 YEAST -ASSOCIATING PROTEIN-RELATED"/>
    <property type="match status" value="1"/>
</dbReference>
<proteinExistence type="inferred from homology"/>
<dbReference type="OrthoDB" id="19944at2759"/>
<dbReference type="PANTHER" id="PTHR12634:SF8">
    <property type="entry name" value="FIERY MOUNTAIN, ISOFORM D"/>
    <property type="match status" value="1"/>
</dbReference>